<name>A0A8C9XP67_SANLU</name>
<keyword evidence="3" id="KW-1185">Reference proteome</keyword>
<evidence type="ECO:0000313" key="3">
    <source>
        <dbReference type="Proteomes" id="UP000694568"/>
    </source>
</evidence>
<reference evidence="2" key="1">
    <citation type="submission" date="2025-08" db="UniProtKB">
        <authorList>
            <consortium name="Ensembl"/>
        </authorList>
    </citation>
    <scope>IDENTIFICATION</scope>
</reference>
<evidence type="ECO:0000259" key="1">
    <source>
        <dbReference type="Pfam" id="PF14973"/>
    </source>
</evidence>
<organism evidence="2 3">
    <name type="scientific">Sander lucioperca</name>
    <name type="common">Pike-perch</name>
    <name type="synonym">Perca lucioperca</name>
    <dbReference type="NCBI Taxonomy" id="283035"/>
    <lineage>
        <taxon>Eukaryota</taxon>
        <taxon>Metazoa</taxon>
        <taxon>Chordata</taxon>
        <taxon>Craniata</taxon>
        <taxon>Vertebrata</taxon>
        <taxon>Euteleostomi</taxon>
        <taxon>Actinopterygii</taxon>
        <taxon>Neopterygii</taxon>
        <taxon>Teleostei</taxon>
        <taxon>Neoteleostei</taxon>
        <taxon>Acanthomorphata</taxon>
        <taxon>Eupercaria</taxon>
        <taxon>Perciformes</taxon>
        <taxon>Percoidei</taxon>
        <taxon>Percidae</taxon>
        <taxon>Luciopercinae</taxon>
        <taxon>Sander</taxon>
    </lineage>
</organism>
<dbReference type="GO" id="GO:0070187">
    <property type="term" value="C:shelterin complex"/>
    <property type="evidence" value="ECO:0007669"/>
    <property type="project" value="InterPro"/>
</dbReference>
<dbReference type="InterPro" id="IPR039098">
    <property type="entry name" value="TINF2"/>
</dbReference>
<dbReference type="GO" id="GO:1904356">
    <property type="term" value="P:regulation of telomere maintenance via telomere lengthening"/>
    <property type="evidence" value="ECO:0007669"/>
    <property type="project" value="TreeGrafter"/>
</dbReference>
<dbReference type="AlphaFoldDB" id="A0A8C9XP67"/>
<accession>A0A8C9XP67</accession>
<feature type="domain" description="TERF1-interacting nuclear factor 2 N-terminal" evidence="1">
    <location>
        <begin position="29"/>
        <end position="74"/>
    </location>
</feature>
<evidence type="ECO:0000313" key="2">
    <source>
        <dbReference type="Ensembl" id="ENSSLUP00000012811.1"/>
    </source>
</evidence>
<dbReference type="GO" id="GO:0042162">
    <property type="term" value="F:telomeric DNA binding"/>
    <property type="evidence" value="ECO:0007669"/>
    <property type="project" value="TreeGrafter"/>
</dbReference>
<dbReference type="Pfam" id="PF14973">
    <property type="entry name" value="TINF2_N"/>
    <property type="match status" value="1"/>
</dbReference>
<dbReference type="GO" id="GO:0016233">
    <property type="term" value="P:telomere capping"/>
    <property type="evidence" value="ECO:0007669"/>
    <property type="project" value="InterPro"/>
</dbReference>
<protein>
    <recommendedName>
        <fullName evidence="1">TERF1-interacting nuclear factor 2 N-terminal domain-containing protein</fullName>
    </recommendedName>
</protein>
<dbReference type="Proteomes" id="UP000694568">
    <property type="component" value="Unplaced"/>
</dbReference>
<dbReference type="Ensembl" id="ENSSLUT00000013242.1">
    <property type="protein sequence ID" value="ENSSLUP00000012811.1"/>
    <property type="gene ID" value="ENSSLUG00000006069.1"/>
</dbReference>
<sequence>DPPPQGDPLPLASLRLLVPPFQLMAVSMWQVLKKQDVLNYWKVAEFVSLVMDMVPELLMFKHRMQLNLGLRARVGTSGGHEAFIANVIRFKIID</sequence>
<dbReference type="PANTHER" id="PTHR15512">
    <property type="entry name" value="TERF1-INTERACTING NUCLEAR FACTOR 2"/>
    <property type="match status" value="1"/>
</dbReference>
<dbReference type="PANTHER" id="PTHR15512:SF0">
    <property type="entry name" value="TERF1-INTERACTING NUCLEAR FACTOR 2"/>
    <property type="match status" value="1"/>
</dbReference>
<reference evidence="2" key="2">
    <citation type="submission" date="2025-09" db="UniProtKB">
        <authorList>
            <consortium name="Ensembl"/>
        </authorList>
    </citation>
    <scope>IDENTIFICATION</scope>
</reference>
<dbReference type="GeneTree" id="ENSGT00940000172707"/>
<dbReference type="InterPro" id="IPR029400">
    <property type="entry name" value="TINF2_N"/>
</dbReference>
<proteinExistence type="predicted"/>